<keyword evidence="3" id="KW-1185">Reference proteome</keyword>
<feature type="transmembrane region" description="Helical" evidence="2">
    <location>
        <begin position="48"/>
        <end position="72"/>
    </location>
</feature>
<reference evidence="4" key="1">
    <citation type="submission" date="2022-11" db="UniProtKB">
        <authorList>
            <consortium name="WormBaseParasite"/>
        </authorList>
    </citation>
    <scope>IDENTIFICATION</scope>
</reference>
<organism evidence="3 4">
    <name type="scientific">Acrobeloides nanus</name>
    <dbReference type="NCBI Taxonomy" id="290746"/>
    <lineage>
        <taxon>Eukaryota</taxon>
        <taxon>Metazoa</taxon>
        <taxon>Ecdysozoa</taxon>
        <taxon>Nematoda</taxon>
        <taxon>Chromadorea</taxon>
        <taxon>Rhabditida</taxon>
        <taxon>Tylenchina</taxon>
        <taxon>Cephalobomorpha</taxon>
        <taxon>Cephaloboidea</taxon>
        <taxon>Cephalobidae</taxon>
        <taxon>Acrobeloides</taxon>
    </lineage>
</organism>
<feature type="compositionally biased region" description="Pro residues" evidence="1">
    <location>
        <begin position="24"/>
        <end position="36"/>
    </location>
</feature>
<keyword evidence="2" id="KW-1133">Transmembrane helix</keyword>
<keyword evidence="2" id="KW-0812">Transmembrane</keyword>
<keyword evidence="2" id="KW-0472">Membrane</keyword>
<dbReference type="AlphaFoldDB" id="A0A914DXB4"/>
<evidence type="ECO:0000313" key="4">
    <source>
        <dbReference type="WBParaSite" id="ACRNAN_scaffold442.g17080.t1"/>
    </source>
</evidence>
<sequence>MIPRSWKTMIGIKSYTQNKEEIPHPVPIPSNSPPPISETESGETNWKLLFWIGVGIIGILVVLYIITLCICGNQRKNEYETME</sequence>
<protein>
    <submittedName>
        <fullName evidence="4">Uncharacterized protein</fullName>
    </submittedName>
</protein>
<dbReference type="WBParaSite" id="ACRNAN_scaffold442.g17080.t1">
    <property type="protein sequence ID" value="ACRNAN_scaffold442.g17080.t1"/>
    <property type="gene ID" value="ACRNAN_scaffold442.g17080"/>
</dbReference>
<feature type="region of interest" description="Disordered" evidence="1">
    <location>
        <begin position="21"/>
        <end position="41"/>
    </location>
</feature>
<accession>A0A914DXB4</accession>
<evidence type="ECO:0000256" key="1">
    <source>
        <dbReference type="SAM" id="MobiDB-lite"/>
    </source>
</evidence>
<evidence type="ECO:0000256" key="2">
    <source>
        <dbReference type="SAM" id="Phobius"/>
    </source>
</evidence>
<proteinExistence type="predicted"/>
<dbReference type="Proteomes" id="UP000887540">
    <property type="component" value="Unplaced"/>
</dbReference>
<evidence type="ECO:0000313" key="3">
    <source>
        <dbReference type="Proteomes" id="UP000887540"/>
    </source>
</evidence>
<name>A0A914DXB4_9BILA</name>